<evidence type="ECO:0000256" key="26">
    <source>
        <dbReference type="ARBA" id="ARBA00047273"/>
    </source>
</evidence>
<evidence type="ECO:0000256" key="12">
    <source>
        <dbReference type="ARBA" id="ARBA00022729"/>
    </source>
</evidence>
<dbReference type="GO" id="GO:0016787">
    <property type="term" value="F:hydrolase activity"/>
    <property type="evidence" value="ECO:0007669"/>
    <property type="project" value="UniProtKB-KW"/>
</dbReference>
<keyword evidence="33" id="KW-1185">Reference proteome</keyword>
<dbReference type="FunFam" id="3.40.50.11350:FF:000002">
    <property type="entry name" value="GDP-fucose protein O-fucosyltransferase 2"/>
    <property type="match status" value="1"/>
</dbReference>
<dbReference type="GO" id="GO:0005525">
    <property type="term" value="F:GTP binding"/>
    <property type="evidence" value="ECO:0007669"/>
    <property type="project" value="UniProtKB-KW"/>
</dbReference>
<dbReference type="InterPro" id="IPR003008">
    <property type="entry name" value="Tubulin_FtsZ_GTPase"/>
</dbReference>
<dbReference type="InterPro" id="IPR023123">
    <property type="entry name" value="Tubulin_C"/>
</dbReference>
<dbReference type="InterPro" id="IPR018316">
    <property type="entry name" value="Tubulin/FtsZ_2-layer-sand-dom"/>
</dbReference>
<keyword evidence="21" id="KW-0294">Fucose metabolism</keyword>
<dbReference type="GO" id="GO:0007017">
    <property type="term" value="P:microtubule-based process"/>
    <property type="evidence" value="ECO:0007669"/>
    <property type="project" value="InterPro"/>
</dbReference>
<dbReference type="EMBL" id="JBBPFD010000002">
    <property type="protein sequence ID" value="KAK7939644.1"/>
    <property type="molecule type" value="Genomic_DNA"/>
</dbReference>
<proteinExistence type="inferred from homology"/>
<dbReference type="GO" id="GO:0005789">
    <property type="term" value="C:endoplasmic reticulum membrane"/>
    <property type="evidence" value="ECO:0007669"/>
    <property type="project" value="UniProtKB-ARBA"/>
</dbReference>
<dbReference type="PRINTS" id="PR01162">
    <property type="entry name" value="ALPHATUBULIN"/>
</dbReference>
<comment type="catalytic activity">
    <reaction evidence="28">
        <text>GTP + H2O = GDP + phosphate + H(+)</text>
        <dbReference type="Rhea" id="RHEA:19669"/>
        <dbReference type="ChEBI" id="CHEBI:15377"/>
        <dbReference type="ChEBI" id="CHEBI:15378"/>
        <dbReference type="ChEBI" id="CHEBI:37565"/>
        <dbReference type="ChEBI" id="CHEBI:43474"/>
        <dbReference type="ChEBI" id="CHEBI:58189"/>
    </reaction>
    <physiologicalReaction direction="left-to-right" evidence="28">
        <dbReference type="Rhea" id="RHEA:19670"/>
    </physiologicalReaction>
</comment>
<evidence type="ECO:0000256" key="27">
    <source>
        <dbReference type="ARBA" id="ARBA00048647"/>
    </source>
</evidence>
<evidence type="ECO:0000256" key="25">
    <source>
        <dbReference type="ARBA" id="ARBA00033083"/>
    </source>
</evidence>
<keyword evidence="13" id="KW-0547">Nucleotide-binding</keyword>
<evidence type="ECO:0000256" key="9">
    <source>
        <dbReference type="ARBA" id="ARBA00022676"/>
    </source>
</evidence>
<evidence type="ECO:0000256" key="6">
    <source>
        <dbReference type="ARBA" id="ARBA00009636"/>
    </source>
</evidence>
<dbReference type="Proteomes" id="UP001460270">
    <property type="component" value="Unassembled WGS sequence"/>
</dbReference>
<feature type="domain" description="Tubulin/FtsZ 2-layer sandwich" evidence="31">
    <location>
        <begin position="225"/>
        <end position="370"/>
    </location>
</feature>
<evidence type="ECO:0000256" key="2">
    <source>
        <dbReference type="ARBA" id="ARBA00004240"/>
    </source>
</evidence>
<dbReference type="InterPro" id="IPR036525">
    <property type="entry name" value="Tubulin/FtsZ_GTPase_sf"/>
</dbReference>
<dbReference type="FunFam" id="3.40.50.11340:FF:000002">
    <property type="entry name" value="GDP-fucose protein O-fucosyltransferase 2"/>
    <property type="match status" value="1"/>
</dbReference>
<evidence type="ECO:0000256" key="19">
    <source>
        <dbReference type="ARBA" id="ARBA00023180"/>
    </source>
</evidence>
<keyword evidence="10" id="KW-0808">Transferase</keyword>
<accession>A0AAW0Q675</accession>
<evidence type="ECO:0000256" key="28">
    <source>
        <dbReference type="ARBA" id="ARBA00049117"/>
    </source>
</evidence>
<comment type="catalytic activity">
    <reaction evidence="27">
        <text>L-seryl-[protein] + GDP-beta-L-fucose = 3-O-(alpha-L-fucosyl)-L-seryl-[protein] + GDP + H(+)</text>
        <dbReference type="Rhea" id="RHEA:63644"/>
        <dbReference type="Rhea" id="RHEA-COMP:9863"/>
        <dbReference type="Rhea" id="RHEA-COMP:17914"/>
        <dbReference type="ChEBI" id="CHEBI:15378"/>
        <dbReference type="ChEBI" id="CHEBI:29999"/>
        <dbReference type="ChEBI" id="CHEBI:57273"/>
        <dbReference type="ChEBI" id="CHEBI:58189"/>
        <dbReference type="ChEBI" id="CHEBI:189632"/>
        <dbReference type="EC" id="2.4.1.221"/>
    </reaction>
    <physiologicalReaction direction="left-to-right" evidence="27">
        <dbReference type="Rhea" id="RHEA:63645"/>
    </physiologicalReaction>
</comment>
<dbReference type="InterPro" id="IPR002452">
    <property type="entry name" value="Alpha_tubulin"/>
</dbReference>
<comment type="cofactor">
    <cofactor evidence="1">
        <name>Mg(2+)</name>
        <dbReference type="ChEBI" id="CHEBI:18420"/>
    </cofactor>
</comment>
<dbReference type="Pfam" id="PF10250">
    <property type="entry name" value="O-FucT"/>
    <property type="match status" value="1"/>
</dbReference>
<dbReference type="SMART" id="SM00864">
    <property type="entry name" value="Tubulin"/>
    <property type="match status" value="1"/>
</dbReference>
<keyword evidence="9" id="KW-0328">Glycosyltransferase</keyword>
<evidence type="ECO:0000256" key="21">
    <source>
        <dbReference type="ARBA" id="ARBA00023253"/>
    </source>
</evidence>
<dbReference type="FunFam" id="3.30.1330.20:FF:000001">
    <property type="entry name" value="Tubulin alpha chain"/>
    <property type="match status" value="1"/>
</dbReference>
<comment type="pathway">
    <text evidence="5">Protein modification; protein glycosylation.</text>
</comment>
<comment type="similarity">
    <text evidence="23">Belongs to the glycosyltransferase 68 family.</text>
</comment>
<evidence type="ECO:0000256" key="8">
    <source>
        <dbReference type="ARBA" id="ARBA00022490"/>
    </source>
</evidence>
<dbReference type="Gene3D" id="1.10.287.600">
    <property type="entry name" value="Helix hairpin bin"/>
    <property type="match status" value="1"/>
</dbReference>
<dbReference type="Gene3D" id="3.40.50.11350">
    <property type="match status" value="1"/>
</dbReference>
<keyword evidence="12" id="KW-0732">Signal</keyword>
<dbReference type="PANTHER" id="PTHR11588">
    <property type="entry name" value="TUBULIN"/>
    <property type="match status" value="1"/>
</dbReference>
<evidence type="ECO:0000256" key="10">
    <source>
        <dbReference type="ARBA" id="ARBA00022679"/>
    </source>
</evidence>
<dbReference type="SMART" id="SM00865">
    <property type="entry name" value="Tubulin_C"/>
    <property type="match status" value="1"/>
</dbReference>
<comment type="similarity">
    <text evidence="6">Belongs to the tubulin family.</text>
</comment>
<evidence type="ECO:0000256" key="4">
    <source>
        <dbReference type="ARBA" id="ARBA00004555"/>
    </source>
</evidence>
<dbReference type="SUPFAM" id="SSF55307">
    <property type="entry name" value="Tubulin C-terminal domain-like"/>
    <property type="match status" value="1"/>
</dbReference>
<dbReference type="InterPro" id="IPR000217">
    <property type="entry name" value="Tubulin"/>
</dbReference>
<evidence type="ECO:0000256" key="18">
    <source>
        <dbReference type="ARBA" id="ARBA00023157"/>
    </source>
</evidence>
<evidence type="ECO:0000259" key="30">
    <source>
        <dbReference type="SMART" id="SM00864"/>
    </source>
</evidence>
<evidence type="ECO:0000256" key="17">
    <source>
        <dbReference type="ARBA" id="ARBA00023134"/>
    </source>
</evidence>
<evidence type="ECO:0000256" key="22">
    <source>
        <dbReference type="ARBA" id="ARBA00023277"/>
    </source>
</evidence>
<comment type="caution">
    <text evidence="32">The sequence shown here is derived from an EMBL/GenBank/DDBJ whole genome shotgun (WGS) entry which is preliminary data.</text>
</comment>
<protein>
    <recommendedName>
        <fullName evidence="24">GDP-fucose protein O-fucosyltransferase 2</fullName>
        <ecNumber evidence="7">2.4.1.221</ecNumber>
    </recommendedName>
    <alternativeName>
        <fullName evidence="25">Peptide-O-fucosyltransferase 2</fullName>
    </alternativeName>
</protein>
<gene>
    <name evidence="32" type="ORF">WMY93_002970</name>
</gene>
<dbReference type="FunFam" id="3.40.50.1440:FF:000024">
    <property type="entry name" value="Tubulin alpha chain"/>
    <property type="match status" value="1"/>
</dbReference>
<keyword evidence="19" id="KW-0325">Glycoprotein</keyword>
<dbReference type="GO" id="GO:0005874">
    <property type="term" value="C:microtubule"/>
    <property type="evidence" value="ECO:0007669"/>
    <property type="project" value="UniProtKB-KW"/>
</dbReference>
<dbReference type="EC" id="2.4.1.221" evidence="7"/>
<feature type="domain" description="Tubulin/FtsZ GTPase" evidence="30">
    <location>
        <begin position="50"/>
        <end position="223"/>
    </location>
</feature>
<dbReference type="SUPFAM" id="SSF52490">
    <property type="entry name" value="Tubulin nucleotide-binding domain-like"/>
    <property type="match status" value="1"/>
</dbReference>
<evidence type="ECO:0000256" key="11">
    <source>
        <dbReference type="ARBA" id="ARBA00022701"/>
    </source>
</evidence>
<keyword evidence="18" id="KW-1015">Disulfide bond</keyword>
<keyword evidence="17" id="KW-0342">GTP-binding</keyword>
<evidence type="ECO:0000256" key="7">
    <source>
        <dbReference type="ARBA" id="ARBA00012196"/>
    </source>
</evidence>
<evidence type="ECO:0000256" key="29">
    <source>
        <dbReference type="ARBA" id="ARBA00057700"/>
    </source>
</evidence>
<dbReference type="GO" id="GO:0005794">
    <property type="term" value="C:Golgi apparatus"/>
    <property type="evidence" value="ECO:0007669"/>
    <property type="project" value="UniProtKB-SubCell"/>
</dbReference>
<dbReference type="Gene3D" id="3.30.1330.20">
    <property type="entry name" value="Tubulin/FtsZ, C-terminal domain"/>
    <property type="match status" value="1"/>
</dbReference>
<dbReference type="Gene3D" id="3.40.50.11340">
    <property type="match status" value="1"/>
</dbReference>
<evidence type="ECO:0000256" key="14">
    <source>
        <dbReference type="ARBA" id="ARBA00022801"/>
    </source>
</evidence>
<keyword evidence="20" id="KW-0206">Cytoskeleton</keyword>
<dbReference type="InterPro" id="IPR008280">
    <property type="entry name" value="Tub_FtsZ_C"/>
</dbReference>
<comment type="catalytic activity">
    <reaction evidence="26">
        <text>L-threonyl-[protein] + GDP-beta-L-fucose = 3-O-(alpha-L-fucosyl)-L-threonyl-[protein] + GDP + H(+)</text>
        <dbReference type="Rhea" id="RHEA:70491"/>
        <dbReference type="Rhea" id="RHEA-COMP:11060"/>
        <dbReference type="Rhea" id="RHEA-COMP:17915"/>
        <dbReference type="ChEBI" id="CHEBI:15378"/>
        <dbReference type="ChEBI" id="CHEBI:30013"/>
        <dbReference type="ChEBI" id="CHEBI:57273"/>
        <dbReference type="ChEBI" id="CHEBI:58189"/>
        <dbReference type="ChEBI" id="CHEBI:189631"/>
        <dbReference type="EC" id="2.4.1.221"/>
    </reaction>
    <physiologicalReaction direction="left-to-right" evidence="26">
        <dbReference type="Rhea" id="RHEA:70492"/>
    </physiologicalReaction>
</comment>
<comment type="subcellular location">
    <subcellularLocation>
        <location evidence="3">Cytoplasm</location>
        <location evidence="3">Cytoskeleton</location>
    </subcellularLocation>
    <subcellularLocation>
        <location evidence="2">Endoplasmic reticulum</location>
    </subcellularLocation>
    <subcellularLocation>
        <location evidence="4">Golgi apparatus</location>
    </subcellularLocation>
</comment>
<keyword evidence="11" id="KW-0493">Microtubule</keyword>
<dbReference type="CDD" id="cd02186">
    <property type="entry name" value="alpha_tubulin"/>
    <property type="match status" value="1"/>
</dbReference>
<keyword evidence="22" id="KW-0119">Carbohydrate metabolism</keyword>
<dbReference type="Pfam" id="PF03953">
    <property type="entry name" value="Tubulin_C"/>
    <property type="match status" value="1"/>
</dbReference>
<evidence type="ECO:0000256" key="5">
    <source>
        <dbReference type="ARBA" id="ARBA00004922"/>
    </source>
</evidence>
<dbReference type="InterPro" id="IPR019378">
    <property type="entry name" value="GDP-Fuc_O-FucTrfase"/>
</dbReference>
<dbReference type="PRINTS" id="PR01161">
    <property type="entry name" value="TUBULIN"/>
</dbReference>
<dbReference type="FunFam" id="1.10.287.600:FF:000005">
    <property type="entry name" value="Tubulin alpha chain"/>
    <property type="match status" value="1"/>
</dbReference>
<dbReference type="Pfam" id="PF00091">
    <property type="entry name" value="Tubulin"/>
    <property type="match status" value="1"/>
</dbReference>
<comment type="function">
    <text evidence="29">Catalyzes the reaction that attaches fucose through an O-glycosidic linkage to a conserved serine or threonine residue in the consensus sequence C1-X-X-S/T-C2 of thrombospondin type I repeats (TSRs) where C1 and C2 are the first and second cysteines of the repeat, respectively. O-fucosylates members of several protein families including the ADAMTS, the thrombospondin (TSP) and spondin families. Required for the proper secretion of ADAMTS family members such as ADAMTSL1 and ADAMTS13. The O-fucosylation of TSRs is also required for restricting epithelial to mesenchymal transition (EMT), maintaining the correct patterning of mesoderm and localization of the definite endoderm.</text>
</comment>
<evidence type="ECO:0000256" key="1">
    <source>
        <dbReference type="ARBA" id="ARBA00001946"/>
    </source>
</evidence>
<organism evidence="32 33">
    <name type="scientific">Mugilogobius chulae</name>
    <name type="common">yellowstripe goby</name>
    <dbReference type="NCBI Taxonomy" id="88201"/>
    <lineage>
        <taxon>Eukaryota</taxon>
        <taxon>Metazoa</taxon>
        <taxon>Chordata</taxon>
        <taxon>Craniata</taxon>
        <taxon>Vertebrata</taxon>
        <taxon>Euteleostomi</taxon>
        <taxon>Actinopterygii</taxon>
        <taxon>Neopterygii</taxon>
        <taxon>Teleostei</taxon>
        <taxon>Neoteleostei</taxon>
        <taxon>Acanthomorphata</taxon>
        <taxon>Gobiaria</taxon>
        <taxon>Gobiiformes</taxon>
        <taxon>Gobioidei</taxon>
        <taxon>Gobiidae</taxon>
        <taxon>Gobionellinae</taxon>
        <taxon>Mugilogobius</taxon>
    </lineage>
</organism>
<dbReference type="Gene3D" id="3.40.50.1440">
    <property type="entry name" value="Tubulin/FtsZ, GTPase domain"/>
    <property type="match status" value="1"/>
</dbReference>
<dbReference type="GO" id="GO:0005200">
    <property type="term" value="F:structural constituent of cytoskeleton"/>
    <property type="evidence" value="ECO:0007669"/>
    <property type="project" value="InterPro"/>
</dbReference>
<keyword evidence="14" id="KW-0378">Hydrolase</keyword>
<evidence type="ECO:0000256" key="15">
    <source>
        <dbReference type="ARBA" id="ARBA00022824"/>
    </source>
</evidence>
<dbReference type="GO" id="GO:0046922">
    <property type="term" value="F:peptide-O-fucosyltransferase activity"/>
    <property type="evidence" value="ECO:0007669"/>
    <property type="project" value="UniProtKB-EC"/>
</dbReference>
<dbReference type="GO" id="GO:0006004">
    <property type="term" value="P:fucose metabolic process"/>
    <property type="evidence" value="ECO:0007669"/>
    <property type="project" value="UniProtKB-KW"/>
</dbReference>
<keyword evidence="15" id="KW-0256">Endoplasmic reticulum</keyword>
<evidence type="ECO:0000256" key="23">
    <source>
        <dbReference type="ARBA" id="ARBA00025803"/>
    </source>
</evidence>
<dbReference type="CDD" id="cd11298">
    <property type="entry name" value="O-FucT-2"/>
    <property type="match status" value="1"/>
</dbReference>
<evidence type="ECO:0000256" key="3">
    <source>
        <dbReference type="ARBA" id="ARBA00004245"/>
    </source>
</evidence>
<evidence type="ECO:0000313" key="33">
    <source>
        <dbReference type="Proteomes" id="UP001460270"/>
    </source>
</evidence>
<evidence type="ECO:0000313" key="32">
    <source>
        <dbReference type="EMBL" id="KAK7939644.1"/>
    </source>
</evidence>
<sequence>MRECISVHVGQAGVQMGNTCWELYCLEHGIQPDGHMPSREPVQGRQDESFTTFFSETGAGKYVPRAVFVDLEPTVIDEVRTGSYRQLFHPEQLISGKEDAANNYARGHYTIGKEIIDSVLDRMRKLAEQCTGLQGFWFSTLLVEELAPDSPPQVSTAVVEPYNSILTTHTTLEHSDCAFMVDNEAIYDICRRNLDIERPSYTNLNRLISQIVSSITASLRFDGALNVDLTEFQTNLVPYPRIHFPLATYAPVISAEKAYHEQLSVAEITNSCFEPTNQMVKCDPRHGKYMACCLLYRGDVVPKDVNVAIAAIKTKRTIQFVDWCPTGFKVGINYQPPTVVPGGDLAKVQRAVCMLSNTTAIAEAWARLDHKFDLMYAKRAFVHWYVGEGMEEGEFSEAREDMAALEKDYEEYLLYDVNPPEGFNLRRDVYIRIASLVKTLRKHGDDWVLVLPPWGRLYHWQSPNIHQIRIPWGEFFSLTSLQANVPVIEYEEFITENGGPFIDQVLVLQNYAEGWTDGKWEEKVDERPCIEKLMYNKDKQGFYRGWFWGYEETRARHITCLSAQGHASIMAPLLQKNITATSVMLDRAETLLHDHYAGKDYWDTRRSMVFAKHLRLIGDDFRKKHLNSTDEMDRTLYNEDWMRMKTKLGTAFGGPYLAVHLRRKDFIWGHREDVPSLKGAVKRIYSLMKKLKLDKVFIATDADEEEIRELKRLLPEMVRFEPSAEDLDLFKDGGVAIIDQWICAHARFFIGTSVSTFSFRIHEEREILGFDPKMTYNRFCGTKRKTVTPLLALRFAYTPSGVAVSLNATGTTGPTLLLFSQSFKNNAIFELWGKDTKIKQVYTFVPQLISQTVNAVILWIQKQRSFYSIRVHKVLFLRFQLIWTVFLDSYYSKIFGFKCNIIFPLRELTIVIVAKLLFILNTKYLSPQHYVSSQSIYSHLRHKKFLRLNETYLLTYLFYSLMYFIVKLEKQCPVLEKVLKPIQHCYKAAFESTQQSEEPPLSSILHQGQDLLRFANLENTTQDPAVLLNSLSRIFGSSSGQLPSAFNQTNTDDSPILNLTESAAKLKSVICALGLPLVNTSSPDHTAEALITFCSSNNTVFEVAINTLNQVLVELMTSQPEELAKLAEKAVSFLNQLQKEPSLWESFLTLPQIFNPKSPDQLLGNLDKLLQSLQLFLNITEHNFPEIKTNMTVLHPFIVAGISITRYMQHWPGKSVSIRFGDIVIDNETLWQMVGNIEIPLDKAIILAFDRNMVRDYVCKNSSNPMLVAACATGTLDMFLDWISPNKLAEQSQTTVWMNQAFNSVSEIIAKILAGKPLTCDTIIDEFNWVFSIKTVKREVWQSLLCGNTSTIEQTLLSDWILLNENAMALYDVFSGNATYNVTLPMILSEWHKLYNSSLNFASFLQRLTEEWGGAYWMDWVSANSSANHLPASLQQSVSSFILNLGLKIEQSQVWPEAKTYFYMANWILNYRAGVTTQPNCSINMSNLSIECDGTFSWQQFVVHFHKLLCHHLKTSSSDMISAFLSNMLNQLNDFVFALTQLPDTSPQVMVPLYQKLLESTGLKPLLPLILSNSTVNISQVLEVASQLGRSNQGIFTFNESDPAMAQLEEYIMQFLSMEGNLSLSVYHGMSHTLLTYSNYFSPEYVAKVKKALQPFTNQTSSGIVEAILSAVELLQKIMILLALQEFLVSLFQMQMIEQIKLPSGQLSPVKVTQLHLLSDIFNLLTPEGLMNLTHVGPVAAQHIIIQKYVQSLPAQLRPEAVEFLDDLWLCKVSLLNVNLILNITLKANANASINIAETKMYMGRKQYIPVASAFFSLLLKPNEAMYVGTKALSQANLTIEELNNFVQQLGALNVNDLIIKLNNLLNAQKCFEQTSPESIAHCAVEMVNSISAFLMHFPTLQNETAILTMIPVLVNKTVTEIINTNFTSYPQNAVAEVLNAALSNVKMSLQQNNLTSPEILKEIKVLESIVKLVANPQPLQYLNISHNEFNTGSAELKIILWYLQRLENVTSNSSDSHLLSSIFRMIQLQVTLSLAQMDMNQFIGLQISNLTKSLQYPLDADDVSKIANTTIEILQHVIKFVVANFEAQNVQASIFGYDSPFNMTCVNETVQQINSYIMMIKQWMIQANFTEWGNLNHTSLTVDISHFLQSVPIFNVDQQDYMNAIKNITQALNKAIMLAEQPNGSQSDQFSAAILEAVNSAMQLVIQQAGPLPLSIQHSVLDIVKNAVWLAVHPEASYALALNATIDIIQKLEFIISQVLPAEFAQYPNGALKIIATYFHSVATVSGPDGWNELILNEMNTVKSILPPNSTAEFYVSTIINITKSILQSAQVNSSFIIYQTCLSSGLHFTLVKLLNTFCPIIMGESCGQPNASLVEGFADLPKVLKELMTEGANNGTWMMLQNMVEVLMTFFPESEMSKNLACIVEEIEMASLDEAKNMKAEADFILSLQAPILMLVKEITNSLNGSHFNMSEMPKRLEQAIEQSIVAFKQTNGTLNCQEVLKFWEPVREAAGLSPSSMTMWCNVNLQSIIDSYSNETSEILQNNTCTKMEPMTISAAAARIVKSIRTIYNSDINQSQVTDQFIEALYTQIGALVNQSLSHQAKLNLYKQLQDLQVQSSLQSIDLLSDELEDKFPFLKPYMGAIDKMLKHILTKFPNMEESPEDFFEEASMILLNALNMSSKIST</sequence>
<evidence type="ECO:0000256" key="13">
    <source>
        <dbReference type="ARBA" id="ARBA00022741"/>
    </source>
</evidence>
<evidence type="ECO:0000256" key="24">
    <source>
        <dbReference type="ARBA" id="ARBA00026232"/>
    </source>
</evidence>
<keyword evidence="16" id="KW-0333">Golgi apparatus</keyword>
<evidence type="ECO:0000259" key="31">
    <source>
        <dbReference type="SMART" id="SM00865"/>
    </source>
</evidence>
<evidence type="ECO:0000256" key="20">
    <source>
        <dbReference type="ARBA" id="ARBA00023212"/>
    </source>
</evidence>
<keyword evidence="8" id="KW-0963">Cytoplasm</keyword>
<name>A0AAW0Q675_9GOBI</name>
<dbReference type="FunFam" id="3.40.50.1440:FF:000090">
    <property type="entry name" value="Uncharacterized protein"/>
    <property type="match status" value="1"/>
</dbReference>
<dbReference type="InterPro" id="IPR037103">
    <property type="entry name" value="Tubulin/FtsZ-like_C"/>
</dbReference>
<reference evidence="33" key="1">
    <citation type="submission" date="2024-04" db="EMBL/GenBank/DDBJ databases">
        <title>Salinicola lusitanus LLJ914,a marine bacterium isolated from the Okinawa Trough.</title>
        <authorList>
            <person name="Li J."/>
        </authorList>
    </citation>
    <scope>NUCLEOTIDE SEQUENCE [LARGE SCALE GENOMIC DNA]</scope>
</reference>
<evidence type="ECO:0000256" key="16">
    <source>
        <dbReference type="ARBA" id="ARBA00023034"/>
    </source>
</evidence>